<proteinExistence type="predicted"/>
<dbReference type="InterPro" id="IPR026971">
    <property type="entry name" value="CND1/NCAPD3"/>
</dbReference>
<dbReference type="Proteomes" id="UP000265040">
    <property type="component" value="Chromosome 15"/>
</dbReference>
<reference evidence="9" key="2">
    <citation type="submission" date="2025-08" db="UniProtKB">
        <authorList>
            <consortium name="Ensembl"/>
        </authorList>
    </citation>
    <scope>IDENTIFICATION</scope>
</reference>
<gene>
    <name evidence="9" type="primary">NCAPD3</name>
</gene>
<keyword evidence="3" id="KW-0498">Mitosis</keyword>
<comment type="subcellular location">
    <subcellularLocation>
        <location evidence="1">Nucleus</location>
    </subcellularLocation>
</comment>
<keyword evidence="2" id="KW-0132">Cell division</keyword>
<dbReference type="Ensembl" id="ENSATET00000056183.1">
    <property type="protein sequence ID" value="ENSATEP00000043533.1"/>
    <property type="gene ID" value="ENSATEG00000008267.3"/>
</dbReference>
<evidence type="ECO:0000313" key="9">
    <source>
        <dbReference type="Ensembl" id="ENSATEP00000043533.1"/>
    </source>
</evidence>
<reference evidence="9" key="1">
    <citation type="submission" date="2021-04" db="EMBL/GenBank/DDBJ databases">
        <authorList>
            <consortium name="Wellcome Sanger Institute Data Sharing"/>
        </authorList>
    </citation>
    <scope>NUCLEOTIDE SEQUENCE [LARGE SCALE GENOMIC DNA]</scope>
</reference>
<dbReference type="GO" id="GO:0005634">
    <property type="term" value="C:nucleus"/>
    <property type="evidence" value="ECO:0007669"/>
    <property type="project" value="UniProtKB-SubCell"/>
</dbReference>
<keyword evidence="5" id="KW-0539">Nucleus</keyword>
<evidence type="ECO:0000256" key="7">
    <source>
        <dbReference type="SAM" id="MobiDB-lite"/>
    </source>
</evidence>
<dbReference type="AlphaFoldDB" id="A0A7N6A4L5"/>
<reference evidence="9" key="3">
    <citation type="submission" date="2025-09" db="UniProtKB">
        <authorList>
            <consortium name="Ensembl"/>
        </authorList>
    </citation>
    <scope>IDENTIFICATION</scope>
</reference>
<evidence type="ECO:0000313" key="10">
    <source>
        <dbReference type="Proteomes" id="UP000265040"/>
    </source>
</evidence>
<organism evidence="9 10">
    <name type="scientific">Anabas testudineus</name>
    <name type="common">Climbing perch</name>
    <name type="synonym">Anthias testudineus</name>
    <dbReference type="NCBI Taxonomy" id="64144"/>
    <lineage>
        <taxon>Eukaryota</taxon>
        <taxon>Metazoa</taxon>
        <taxon>Chordata</taxon>
        <taxon>Craniata</taxon>
        <taxon>Vertebrata</taxon>
        <taxon>Euteleostomi</taxon>
        <taxon>Actinopterygii</taxon>
        <taxon>Neopterygii</taxon>
        <taxon>Teleostei</taxon>
        <taxon>Neoteleostei</taxon>
        <taxon>Acanthomorphata</taxon>
        <taxon>Anabantaria</taxon>
        <taxon>Anabantiformes</taxon>
        <taxon>Anabantoidei</taxon>
        <taxon>Anabantidae</taxon>
        <taxon>Anabas</taxon>
    </lineage>
</organism>
<dbReference type="SUPFAM" id="SSF48371">
    <property type="entry name" value="ARM repeat"/>
    <property type="match status" value="1"/>
</dbReference>
<evidence type="ECO:0000256" key="1">
    <source>
        <dbReference type="ARBA" id="ARBA00004123"/>
    </source>
</evidence>
<protein>
    <recommendedName>
        <fullName evidence="8">Condensin complex subunit 1 C-terminal domain-containing protein</fullName>
    </recommendedName>
</protein>
<keyword evidence="10" id="KW-1185">Reference proteome</keyword>
<evidence type="ECO:0000256" key="3">
    <source>
        <dbReference type="ARBA" id="ARBA00022776"/>
    </source>
</evidence>
<evidence type="ECO:0000256" key="2">
    <source>
        <dbReference type="ARBA" id="ARBA00022618"/>
    </source>
</evidence>
<accession>A0A7N6A4L5</accession>
<sequence length="1017" mass="114588">DTIEEELTAGGDKAFRNLYQCLLVHAALSVSHVVLQSIWAVLGESGVSVKSLVAVLSFFVLAGKAKAASVQQRVSALHAASLYLLLLGIPGSIANKVFHEVLFETCLNMTSHCWPQDSGKKRKKDGLKSSQTEGKRSKPQRKDPAEMEVDEADEEDEEEELHFSGQDLKKIRDAVILLVQSVLRLLQTFPLKDRTQSASNITQVTTDSTITPMVEKSEFRSHGAQAVGMLISQMTSTDYARFVKWLYNFSRHTKMVHRLFSVDVVMVLLEQPERSPEECQDLELASFLPHKFLIQSILFAQRTDESPTVQGHALACLAQCLELPSLNVTRAVHNLFSAEMRCDLLHVLHTVKENLALLLRRVKDSKTNVRKAALQALVGLLKHSVIPMSWENLSTLSERCRDPAVSVKKKALQCVGELLAAKPDSSVVQKAWLYGIVPAVVDSETSVQDKALEALDQVLLCQVKLYSASRHLDASQRLTWDLLGLLCHECQNLSQYFTFALFSSENVTTCCHILCVMGDIAVHLNEDTKERIPTNQQRTEELFSSMVTVLNNFSSVIYQHSFCIQAFMDQHCGELVTVCEAYLASIILSKTGTQNLNEELMVKHLHTLGVVSLHCPAKIGKRTVLLVESVLTTHSDKVAAKLCLQHEELVQKYLPVFARELEVGTEVAVRNNVVVIMCDLCVRYTNIVDHYIPNISACLRDNEAVIREQTLIMLTNLLQEEFVKWKGSLFFRFVVALVDPVPAIASLCEYCLLHRLLKKNPEMFSQHFIECIFHFNSYTQHKSYNKFAQSEREKVRFSLKGAQHREKRFRIYRFLLENFTDAQRFNITNKINQTVLACFADEELPLDAEGAEVLSETFNILSLKEMKLRAICAPAGGAAGEEPEEENMATMAKAVLQAAQKKVVSQVQKKAFIENTVPLIISLKNLLEQKRSPVLKDLMAYLQVTMQDYRNEVKEFFSGDEQLAAEVEFALKEAEKEREMEEQMDNCSLTGDAKPDGAQVSIQREENTFRKCRYSST</sequence>
<dbReference type="PANTHER" id="PTHR14222:SF1">
    <property type="entry name" value="CONDENSIN-2 COMPLEX SUBUNIT D3"/>
    <property type="match status" value="1"/>
</dbReference>
<dbReference type="GO" id="GO:0051301">
    <property type="term" value="P:cell division"/>
    <property type="evidence" value="ECO:0007669"/>
    <property type="project" value="UniProtKB-KW"/>
</dbReference>
<dbReference type="GO" id="GO:0042393">
    <property type="term" value="F:histone binding"/>
    <property type="evidence" value="ECO:0007669"/>
    <property type="project" value="TreeGrafter"/>
</dbReference>
<evidence type="ECO:0000256" key="6">
    <source>
        <dbReference type="ARBA" id="ARBA00023306"/>
    </source>
</evidence>
<dbReference type="GO" id="GO:0000779">
    <property type="term" value="C:condensed chromosome, centromeric region"/>
    <property type="evidence" value="ECO:0007669"/>
    <property type="project" value="TreeGrafter"/>
</dbReference>
<dbReference type="FunFam" id="1.25.10.10:FF:000345">
    <property type="entry name" value="Condensin-2 complex subunit D3"/>
    <property type="match status" value="1"/>
</dbReference>
<feature type="compositionally biased region" description="Acidic residues" evidence="7">
    <location>
        <begin position="146"/>
        <end position="160"/>
    </location>
</feature>
<keyword evidence="6" id="KW-0131">Cell cycle</keyword>
<dbReference type="Gene3D" id="1.25.10.10">
    <property type="entry name" value="Leucine-rich Repeat Variant"/>
    <property type="match status" value="1"/>
</dbReference>
<evidence type="ECO:0000256" key="5">
    <source>
        <dbReference type="ARBA" id="ARBA00023242"/>
    </source>
</evidence>
<dbReference type="GO" id="GO:0000796">
    <property type="term" value="C:condensin complex"/>
    <property type="evidence" value="ECO:0007669"/>
    <property type="project" value="TreeGrafter"/>
</dbReference>
<dbReference type="InterPro" id="IPR016024">
    <property type="entry name" value="ARM-type_fold"/>
</dbReference>
<evidence type="ECO:0000259" key="8">
    <source>
        <dbReference type="Pfam" id="PF12717"/>
    </source>
</evidence>
<feature type="domain" description="Condensin complex subunit 1 C-terminal" evidence="8">
    <location>
        <begin position="669"/>
        <end position="835"/>
    </location>
</feature>
<name>A0A7N6A4L5_ANATE</name>
<dbReference type="GeneTree" id="ENSGT00940000153566"/>
<dbReference type="GO" id="GO:0010032">
    <property type="term" value="P:meiotic chromosome condensation"/>
    <property type="evidence" value="ECO:0007669"/>
    <property type="project" value="TreeGrafter"/>
</dbReference>
<dbReference type="InterPro" id="IPR011989">
    <property type="entry name" value="ARM-like"/>
</dbReference>
<dbReference type="InterPro" id="IPR032682">
    <property type="entry name" value="Cnd1_C"/>
</dbReference>
<keyword evidence="4" id="KW-0226">DNA condensation</keyword>
<dbReference type="PANTHER" id="PTHR14222">
    <property type="entry name" value="CONDENSIN"/>
    <property type="match status" value="1"/>
</dbReference>
<feature type="region of interest" description="Disordered" evidence="7">
    <location>
        <begin position="116"/>
        <end position="163"/>
    </location>
</feature>
<feature type="compositionally biased region" description="Basic and acidic residues" evidence="7">
    <location>
        <begin position="133"/>
        <end position="145"/>
    </location>
</feature>
<feature type="region of interest" description="Disordered" evidence="7">
    <location>
        <begin position="976"/>
        <end position="1017"/>
    </location>
</feature>
<dbReference type="GO" id="GO:0007076">
    <property type="term" value="P:mitotic chromosome condensation"/>
    <property type="evidence" value="ECO:0007669"/>
    <property type="project" value="InterPro"/>
</dbReference>
<dbReference type="Pfam" id="PF12717">
    <property type="entry name" value="Cnd1"/>
    <property type="match status" value="1"/>
</dbReference>
<evidence type="ECO:0000256" key="4">
    <source>
        <dbReference type="ARBA" id="ARBA00023067"/>
    </source>
</evidence>